<feature type="compositionally biased region" description="Pro residues" evidence="1">
    <location>
        <begin position="11"/>
        <end position="32"/>
    </location>
</feature>
<name>A0A811YZZ4_NYCPR</name>
<keyword evidence="2" id="KW-0472">Membrane</keyword>
<dbReference type="AlphaFoldDB" id="A0A811YZZ4"/>
<keyword evidence="5" id="KW-1185">Reference proteome</keyword>
<evidence type="ECO:0000256" key="1">
    <source>
        <dbReference type="SAM" id="MobiDB-lite"/>
    </source>
</evidence>
<protein>
    <submittedName>
        <fullName evidence="4">(raccoon dog) hypothetical protein</fullName>
    </submittedName>
</protein>
<proteinExistence type="predicted"/>
<dbReference type="EMBL" id="CAJHUB010000754">
    <property type="protein sequence ID" value="CAD7682111.1"/>
    <property type="molecule type" value="Genomic_DNA"/>
</dbReference>
<dbReference type="EMBL" id="CAJHUB010000754">
    <property type="protein sequence ID" value="CAD7682104.1"/>
    <property type="molecule type" value="Genomic_DNA"/>
</dbReference>
<keyword evidence="2" id="KW-0812">Transmembrane</keyword>
<keyword evidence="2" id="KW-1133">Transmembrane helix</keyword>
<evidence type="ECO:0000313" key="4">
    <source>
        <dbReference type="EMBL" id="CAD7682111.1"/>
    </source>
</evidence>
<evidence type="ECO:0000256" key="2">
    <source>
        <dbReference type="SAM" id="Phobius"/>
    </source>
</evidence>
<gene>
    <name evidence="3" type="ORF">NYPRO_LOCUS14896</name>
    <name evidence="4" type="ORF">NYPRO_LOCUS14903</name>
</gene>
<feature type="compositionally biased region" description="Low complexity" evidence="1">
    <location>
        <begin position="46"/>
        <end position="63"/>
    </location>
</feature>
<evidence type="ECO:0000313" key="5">
    <source>
        <dbReference type="Proteomes" id="UP000645828"/>
    </source>
</evidence>
<feature type="region of interest" description="Disordered" evidence="1">
    <location>
        <begin position="1"/>
        <end position="69"/>
    </location>
</feature>
<feature type="transmembrane region" description="Helical" evidence="2">
    <location>
        <begin position="166"/>
        <end position="184"/>
    </location>
</feature>
<dbReference type="Proteomes" id="UP000645828">
    <property type="component" value="Unassembled WGS sequence"/>
</dbReference>
<organism evidence="4 5">
    <name type="scientific">Nyctereutes procyonoides</name>
    <name type="common">Raccoon dog</name>
    <name type="synonym">Canis procyonoides</name>
    <dbReference type="NCBI Taxonomy" id="34880"/>
    <lineage>
        <taxon>Eukaryota</taxon>
        <taxon>Metazoa</taxon>
        <taxon>Chordata</taxon>
        <taxon>Craniata</taxon>
        <taxon>Vertebrata</taxon>
        <taxon>Euteleostomi</taxon>
        <taxon>Mammalia</taxon>
        <taxon>Eutheria</taxon>
        <taxon>Laurasiatheria</taxon>
        <taxon>Carnivora</taxon>
        <taxon>Caniformia</taxon>
        <taxon>Canidae</taxon>
        <taxon>Nyctereutes</taxon>
    </lineage>
</organism>
<accession>A0A811YZZ4</accession>
<evidence type="ECO:0000313" key="3">
    <source>
        <dbReference type="EMBL" id="CAD7682104.1"/>
    </source>
</evidence>
<comment type="caution">
    <text evidence="4">The sequence shown here is derived from an EMBL/GenBank/DDBJ whole genome shotgun (WGS) entry which is preliminary data.</text>
</comment>
<sequence>MGRGWGRARYAPPPPARAAAPAPPPPRLPPPSRRVCHSAHSPPAAPVGVFFPPQPPRRGASGPLRRRPAPPGLGISFLREFNSRAVTVAEIVSTCAFAWNLAVARPDFSPHPPQQASLSLSYPQSLCWHQATRIMETHFSREIIPHQREIESEILYLNSSLRVSTARLFLSGAMVCCVIFWMMWRIDFLNEVFFC</sequence>
<reference evidence="4" key="1">
    <citation type="submission" date="2020-12" db="EMBL/GenBank/DDBJ databases">
        <authorList>
            <consortium name="Molecular Ecology Group"/>
        </authorList>
    </citation>
    <scope>NUCLEOTIDE SEQUENCE</scope>
    <source>
        <strain evidence="4">TBG_1078</strain>
    </source>
</reference>